<feature type="region of interest" description="Disordered" evidence="13">
    <location>
        <begin position="138"/>
        <end position="206"/>
    </location>
</feature>
<dbReference type="Proteomes" id="UP001158576">
    <property type="component" value="Chromosome XSR"/>
</dbReference>
<dbReference type="PROSITE" id="PS50089">
    <property type="entry name" value="ZF_RING_2"/>
    <property type="match status" value="1"/>
</dbReference>
<feature type="compositionally biased region" description="Pro residues" evidence="13">
    <location>
        <begin position="44"/>
        <end position="56"/>
    </location>
</feature>
<evidence type="ECO:0000313" key="15">
    <source>
        <dbReference type="EMBL" id="CAG5098874.1"/>
    </source>
</evidence>
<evidence type="ECO:0000256" key="6">
    <source>
        <dbReference type="ARBA" id="ARBA00022723"/>
    </source>
</evidence>
<evidence type="ECO:0000259" key="14">
    <source>
        <dbReference type="PROSITE" id="PS50089"/>
    </source>
</evidence>
<dbReference type="Pfam" id="PF13639">
    <property type="entry name" value="zf-RING_2"/>
    <property type="match status" value="1"/>
</dbReference>
<keyword evidence="6" id="KW-0479">Metal-binding</keyword>
<dbReference type="Gene3D" id="3.30.40.10">
    <property type="entry name" value="Zinc/RING finger domain, C3HC4 (zinc finger)"/>
    <property type="match status" value="1"/>
</dbReference>
<dbReference type="EMBL" id="OU015569">
    <property type="protein sequence ID" value="CAG5098874.1"/>
    <property type="molecule type" value="Genomic_DNA"/>
</dbReference>
<keyword evidence="11" id="KW-0472">Membrane</keyword>
<evidence type="ECO:0000256" key="2">
    <source>
        <dbReference type="ARBA" id="ARBA00004141"/>
    </source>
</evidence>
<evidence type="ECO:0000313" key="16">
    <source>
        <dbReference type="Proteomes" id="UP001158576"/>
    </source>
</evidence>
<dbReference type="EC" id="2.3.2.27" evidence="3"/>
<feature type="domain" description="RING-type" evidence="14">
    <location>
        <begin position="499"/>
        <end position="540"/>
    </location>
</feature>
<keyword evidence="8" id="KW-0833">Ubl conjugation pathway</keyword>
<evidence type="ECO:0000256" key="7">
    <source>
        <dbReference type="ARBA" id="ARBA00022771"/>
    </source>
</evidence>
<keyword evidence="9" id="KW-0862">Zinc</keyword>
<gene>
    <name evidence="15" type="ORF">OKIOD_LOCUS7609</name>
</gene>
<evidence type="ECO:0000256" key="9">
    <source>
        <dbReference type="ARBA" id="ARBA00022833"/>
    </source>
</evidence>
<keyword evidence="4" id="KW-0808">Transferase</keyword>
<dbReference type="InterPro" id="IPR001841">
    <property type="entry name" value="Znf_RING"/>
</dbReference>
<evidence type="ECO:0000256" key="13">
    <source>
        <dbReference type="SAM" id="MobiDB-lite"/>
    </source>
</evidence>
<dbReference type="PANTHER" id="PTHR45977">
    <property type="entry name" value="TARGET OF ERK KINASE MPK-1"/>
    <property type="match status" value="1"/>
</dbReference>
<keyword evidence="10" id="KW-1133">Transmembrane helix</keyword>
<evidence type="ECO:0000256" key="3">
    <source>
        <dbReference type="ARBA" id="ARBA00012483"/>
    </source>
</evidence>
<keyword evidence="5" id="KW-0812">Transmembrane</keyword>
<proteinExistence type="predicted"/>
<protein>
    <recommendedName>
        <fullName evidence="3">RING-type E3 ubiquitin transferase</fullName>
        <ecNumber evidence="3">2.3.2.27</ecNumber>
    </recommendedName>
</protein>
<feature type="compositionally biased region" description="Polar residues" evidence="13">
    <location>
        <begin position="189"/>
        <end position="201"/>
    </location>
</feature>
<comment type="subcellular location">
    <subcellularLocation>
        <location evidence="2">Membrane</location>
        <topology evidence="2">Multi-pass membrane protein</topology>
    </subcellularLocation>
</comment>
<sequence length="566" mass="61933">MSHGPSIPLPQELVTNGTVVNNIPIMHAGRPPIGFERTLDRTPQPQPTPSFIPTPRPMVAVPGGLFNRQNQPPLPNPVVVPTAATSPFIPQNTTLQYTTLAHPPFPRPPPSGAIPLVQVPSFAHFPSQVRYYQATSPSPTYLVSSSERIDSPHGSVNNGHGLRRSPALSPIPSVQENTSECERVRHNSEAQSISTETATETQPRRQADNCQLHMSSQNPAYRSINQQGIPGLPTSIPTTQRYFPMSRVSSSHNLVGAGMVSQALPFERPRMTPMIARGRPFSHTNPPTAPVITPMRPGPILHTNVVPPQVSSYDPPQMRMSPLPGSVAERATLGIPTEEIHFPQHSSSGHRVPHIVHHSYYTPQRQGQHLHGPMRSHLIGPPPAYGLYSQMVVQQSSPITIAPYLEVDMMIPPERFAEYPQFPVAVAFPPPAYPIIPSGAIPPESLTLLTIPSNMHPAMMTPAPSEGATTTKIEDNSITFEFTPSGVDNSAGDEGCDRCTICLCEYELKDKMRRLACFHKFHQNCVDKWLHQTSKCPICRIDISATQSFIRQSRCTASSSTATATK</sequence>
<dbReference type="SMART" id="SM00184">
    <property type="entry name" value="RING"/>
    <property type="match status" value="1"/>
</dbReference>
<evidence type="ECO:0000256" key="12">
    <source>
        <dbReference type="PROSITE-ProRule" id="PRU00175"/>
    </source>
</evidence>
<dbReference type="PANTHER" id="PTHR45977:SF4">
    <property type="entry name" value="RING-TYPE DOMAIN-CONTAINING PROTEIN"/>
    <property type="match status" value="1"/>
</dbReference>
<evidence type="ECO:0000256" key="8">
    <source>
        <dbReference type="ARBA" id="ARBA00022786"/>
    </source>
</evidence>
<name>A0ABN7SET8_OIKDI</name>
<organism evidence="15 16">
    <name type="scientific">Oikopleura dioica</name>
    <name type="common">Tunicate</name>
    <dbReference type="NCBI Taxonomy" id="34765"/>
    <lineage>
        <taxon>Eukaryota</taxon>
        <taxon>Metazoa</taxon>
        <taxon>Chordata</taxon>
        <taxon>Tunicata</taxon>
        <taxon>Appendicularia</taxon>
        <taxon>Copelata</taxon>
        <taxon>Oikopleuridae</taxon>
        <taxon>Oikopleura</taxon>
    </lineage>
</organism>
<keyword evidence="16" id="KW-1185">Reference proteome</keyword>
<accession>A0ABN7SET8</accession>
<evidence type="ECO:0000256" key="10">
    <source>
        <dbReference type="ARBA" id="ARBA00022989"/>
    </source>
</evidence>
<keyword evidence="7 12" id="KW-0863">Zinc-finger</keyword>
<evidence type="ECO:0000256" key="1">
    <source>
        <dbReference type="ARBA" id="ARBA00000900"/>
    </source>
</evidence>
<dbReference type="SUPFAM" id="SSF57850">
    <property type="entry name" value="RING/U-box"/>
    <property type="match status" value="1"/>
</dbReference>
<dbReference type="InterPro" id="IPR013083">
    <property type="entry name" value="Znf_RING/FYVE/PHD"/>
</dbReference>
<evidence type="ECO:0000256" key="4">
    <source>
        <dbReference type="ARBA" id="ARBA00022679"/>
    </source>
</evidence>
<feature type="region of interest" description="Disordered" evidence="13">
    <location>
        <begin position="37"/>
        <end position="56"/>
    </location>
</feature>
<evidence type="ECO:0000256" key="5">
    <source>
        <dbReference type="ARBA" id="ARBA00022692"/>
    </source>
</evidence>
<evidence type="ECO:0000256" key="11">
    <source>
        <dbReference type="ARBA" id="ARBA00023136"/>
    </source>
</evidence>
<reference evidence="15 16" key="1">
    <citation type="submission" date="2021-04" db="EMBL/GenBank/DDBJ databases">
        <authorList>
            <person name="Bliznina A."/>
        </authorList>
    </citation>
    <scope>NUCLEOTIDE SEQUENCE [LARGE SCALE GENOMIC DNA]</scope>
</reference>
<comment type="catalytic activity">
    <reaction evidence="1">
        <text>S-ubiquitinyl-[E2 ubiquitin-conjugating enzyme]-L-cysteine + [acceptor protein]-L-lysine = [E2 ubiquitin-conjugating enzyme]-L-cysteine + N(6)-ubiquitinyl-[acceptor protein]-L-lysine.</text>
        <dbReference type="EC" id="2.3.2.27"/>
    </reaction>
</comment>